<name>A0A5C6UFW6_9SPHN</name>
<keyword evidence="2" id="KW-1185">Reference proteome</keyword>
<sequence length="151" mass="16809">MSGTPIQAGDAGEDLTRRLLDQCDVSWFFVEQDRATKSTRLRALGAKRVDLVVAFQGTSLLLDSKCQHPSKRAPDGSLTFGLERTEIARLEATAKEFGLPLAVIFWDRGVQSATYVIEYLDRLDREVEIAGKPGLAACFERHETCDVMLFD</sequence>
<evidence type="ECO:0008006" key="3">
    <source>
        <dbReference type="Google" id="ProtNLM"/>
    </source>
</evidence>
<accession>A0A5C6UFW6</accession>
<comment type="caution">
    <text evidence="1">The sequence shown here is derived from an EMBL/GenBank/DDBJ whole genome shotgun (WGS) entry which is preliminary data.</text>
</comment>
<reference evidence="1 2" key="1">
    <citation type="journal article" date="2013" name="Antonie Van Leeuwenhoek">
        <title>Sphingomonas ginsenosidivorax sp. nov., with the ability to transform ginsenosides.</title>
        <authorList>
            <person name="Jin X.F."/>
            <person name="Kim J.K."/>
            <person name="Liu Q.M."/>
            <person name="Kang M.S."/>
            <person name="He D."/>
            <person name="Jin F.X."/>
            <person name="Kim S.C."/>
            <person name="Im W.T."/>
        </authorList>
    </citation>
    <scope>NUCLEOTIDE SEQUENCE [LARGE SCALE GENOMIC DNA]</scope>
    <source>
        <strain evidence="1 2">KHI67</strain>
    </source>
</reference>
<organism evidence="1 2">
    <name type="scientific">Sphingomonas ginsenosidivorax</name>
    <dbReference type="NCBI Taxonomy" id="862135"/>
    <lineage>
        <taxon>Bacteria</taxon>
        <taxon>Pseudomonadati</taxon>
        <taxon>Pseudomonadota</taxon>
        <taxon>Alphaproteobacteria</taxon>
        <taxon>Sphingomonadales</taxon>
        <taxon>Sphingomonadaceae</taxon>
        <taxon>Sphingomonas</taxon>
    </lineage>
</organism>
<dbReference type="AlphaFoldDB" id="A0A5C6UFW6"/>
<proteinExistence type="predicted"/>
<evidence type="ECO:0000313" key="2">
    <source>
        <dbReference type="Proteomes" id="UP000321250"/>
    </source>
</evidence>
<gene>
    <name evidence="1" type="ORF">FSB78_10535</name>
</gene>
<evidence type="ECO:0000313" key="1">
    <source>
        <dbReference type="EMBL" id="TXC71330.1"/>
    </source>
</evidence>
<protein>
    <recommendedName>
        <fullName evidence="3">Holliday junction resolvase</fullName>
    </recommendedName>
</protein>
<dbReference type="EMBL" id="VOQR01000001">
    <property type="protein sequence ID" value="TXC71330.1"/>
    <property type="molecule type" value="Genomic_DNA"/>
</dbReference>
<dbReference type="Proteomes" id="UP000321250">
    <property type="component" value="Unassembled WGS sequence"/>
</dbReference>